<comment type="caution">
    <text evidence="23">The sequence shown here is derived from an EMBL/GenBank/DDBJ whole genome shotgun (WGS) entry which is preliminary data.</text>
</comment>
<dbReference type="Pfam" id="PF01733">
    <property type="entry name" value="Nucleoside_tran"/>
    <property type="match status" value="1"/>
</dbReference>
<dbReference type="Pfam" id="PF16212">
    <property type="entry name" value="PhoLip_ATPase_C"/>
    <property type="match status" value="1"/>
</dbReference>
<feature type="active site" description="4-aspartylphosphate intermediate" evidence="16">
    <location>
        <position position="804"/>
    </location>
</feature>
<feature type="transmembrane region" description="Helical" evidence="19">
    <location>
        <begin position="740"/>
        <end position="760"/>
    </location>
</feature>
<evidence type="ECO:0000256" key="10">
    <source>
        <dbReference type="ARBA" id="ARBA00022842"/>
    </source>
</evidence>
<sequence>MFPNNAFMNAHEYFYYKLRNVTEVGNATVITDITPMQSKFEAYLMVFGGVACVLGSILNVFSTKAFSNTSRVMAGHVMVLIVLIPTIGLTFVDTDSDQEMFFYLSLSLISVACFGSLGLMAGGVLGLSALFPAKYTQAVMIGQSSAGVLAALLSIFCQAATSNVVMNGQFYFVFCIVWTIGSIFVYLYLVRLTPTQETVDYARLILDENEEIIPEPEPATVDVRQQTMHVFRQAGVDLFAISLILIVTITAYPALSSLVRSTSKNHLWNEYFSSVISFLLYNIGDLVGRSCSSTIPLPRKVLVSVSLLRFLLIPLIAACNVQPRVHTHAMLPYDGVFVLLIFLLAISHGFCITNATISATKSIEESSRELAGSVTALVGVTAALRLASSQEEADERSRLLPMPDSEIGVEGSDDVYLLPSVSSRSSSSFSMTRCCRSLFSRRRVLHSRTVRVGYGPIGQDNAGSFPPNKVCNQKYNIFSFVPLVLFQQFKFFLNLYFLLMACSQFIPAIQIGAPITYWGPLGFVLTITLIREAFDDFVRFIRDKELNGEKYEKLTRDGTRVHVKSCDIEVGDVIVIHKDRRVPADVVLLRTTDKSGACFIRTDQLDGETDWKLRIPIPFTQHLSNEAEIMEINCEVYAEKPQKDIHAFVGTMKIMNEDQVQDGSLNVENVLWANTVVASGTAVGIVVYTGRETRSVMNTTLPESKVGLLDLEVNNLTKLLFIFVVVLASVMVVMKGLDSLWYRYLMRFILLFSYIIPISLRVNLDMAKLFFSWQIGRDKHIPETVVRSSTIPEELGRISFLLSDKTGTLTKNEMHFKKIHLGTVSFSCDAFEEVAQHVASAYAGRLARHSFSAKLQTAVEAIALCHNVTPIMENGCVSYQAASPDEVALVKWTETVGVRLVSRDLHSIQLSITIPGQEAVTKQFQILHMFPFTSESKRMGIIVRDGTTDEVSLLMKGADTVMAGMVQYNDWLDEECSNMAREGLRTLVVAKKPLSHTELEAFDRAYHSAKMSISDRSQNMACVVNRMLEKDLQLLCLTGVEDRLQDQVTTSLELLRNAGIKIWMLTGDKLETAICIAKSSGLFSRSDNVHVFGNVHNRTDAHNELNNLRRKSDVALVMPGSALNVCLQYYEAEVAELVCACTAVVCCRCSPEQKAQIVQLLKKYRAPLRVAAIGDGGNDVSMIQAAHAGIGIDANEGKQASLAADFSITQFSHVCRLLLVHGRFCYKRSCALSQFVMHRGLIISTMQAIFSCVFYFASVSLYQGVLMVAYSTCYTMLPVFSLVVDRDVTASNALTYPELYKELGKGRSLSYKTFCIWVLISLYQGAVIMYGALLVFDADFIHVVSISFSALIVTELIMVAMTVHTWHWAMLLAQALSLGLYMISLVIFDQYFDRSFVLSWMFLSKTTAITMISCLPLYIIKALRRKFSPPAYAKVN</sequence>
<feature type="transmembrane region" description="Helical" evidence="19">
    <location>
        <begin position="1236"/>
        <end position="1258"/>
    </location>
</feature>
<dbReference type="InterPro" id="IPR023298">
    <property type="entry name" value="ATPase_P-typ_TM_dom_sf"/>
</dbReference>
<evidence type="ECO:0000256" key="13">
    <source>
        <dbReference type="ARBA" id="ARBA00023055"/>
    </source>
</evidence>
<evidence type="ECO:0000256" key="19">
    <source>
        <dbReference type="RuleBase" id="RU362033"/>
    </source>
</evidence>
<dbReference type="InterPro" id="IPR002259">
    <property type="entry name" value="Eqnu_transpt"/>
</dbReference>
<evidence type="ECO:0000256" key="14">
    <source>
        <dbReference type="ARBA" id="ARBA00023136"/>
    </source>
</evidence>
<dbReference type="GO" id="GO:0005337">
    <property type="term" value="F:nucleoside transmembrane transporter activity"/>
    <property type="evidence" value="ECO:0007669"/>
    <property type="project" value="InterPro"/>
</dbReference>
<keyword evidence="8 17" id="KW-0547">Nucleotide-binding</keyword>
<evidence type="ECO:0000256" key="17">
    <source>
        <dbReference type="PIRSR" id="PIRSR606539-2"/>
    </source>
</evidence>
<keyword evidence="5" id="KW-0813">Transport</keyword>
<organism evidence="23 24">
    <name type="scientific">Caenorhabditis auriculariae</name>
    <dbReference type="NCBI Taxonomy" id="2777116"/>
    <lineage>
        <taxon>Eukaryota</taxon>
        <taxon>Metazoa</taxon>
        <taxon>Ecdysozoa</taxon>
        <taxon>Nematoda</taxon>
        <taxon>Chromadorea</taxon>
        <taxon>Rhabditida</taxon>
        <taxon>Rhabditina</taxon>
        <taxon>Rhabditomorpha</taxon>
        <taxon>Rhabditoidea</taxon>
        <taxon>Rhabditidae</taxon>
        <taxon>Peloderinae</taxon>
        <taxon>Caenorhabditis</taxon>
    </lineage>
</organism>
<evidence type="ECO:0000256" key="4">
    <source>
        <dbReference type="ARBA" id="ARBA00008109"/>
    </source>
</evidence>
<dbReference type="SUPFAM" id="SSF56784">
    <property type="entry name" value="HAD-like"/>
    <property type="match status" value="1"/>
</dbReference>
<keyword evidence="14 19" id="KW-0472">Membrane</keyword>
<dbReference type="CDD" id="cd07541">
    <property type="entry name" value="P-type_ATPase_APLT_Neo1-like"/>
    <property type="match status" value="1"/>
</dbReference>
<evidence type="ECO:0000256" key="15">
    <source>
        <dbReference type="ARBA" id="ARBA00034036"/>
    </source>
</evidence>
<feature type="binding site" evidence="17">
    <location>
        <position position="1068"/>
    </location>
    <ligand>
        <name>ATP</name>
        <dbReference type="ChEBI" id="CHEBI:30616"/>
    </ligand>
</feature>
<dbReference type="GO" id="GO:0016887">
    <property type="term" value="F:ATP hydrolysis activity"/>
    <property type="evidence" value="ECO:0007669"/>
    <property type="project" value="InterPro"/>
</dbReference>
<dbReference type="InterPro" id="IPR032631">
    <property type="entry name" value="P-type_ATPase_N"/>
</dbReference>
<comment type="subcellular location">
    <subcellularLocation>
        <location evidence="2">Endomembrane system</location>
        <topology evidence="2">Multi-pass membrane protein</topology>
    </subcellularLocation>
    <subcellularLocation>
        <location evidence="19">Membrane</location>
        <topology evidence="19">Multi-pass membrane protein</topology>
    </subcellularLocation>
</comment>
<dbReference type="InterPro" id="IPR001757">
    <property type="entry name" value="P_typ_ATPase"/>
</dbReference>
<feature type="binding site" evidence="17">
    <location>
        <position position="886"/>
    </location>
    <ligand>
        <name>ATP</name>
        <dbReference type="ChEBI" id="CHEBI:30616"/>
    </ligand>
</feature>
<evidence type="ECO:0000256" key="8">
    <source>
        <dbReference type="ARBA" id="ARBA00022741"/>
    </source>
</evidence>
<evidence type="ECO:0000259" key="22">
    <source>
        <dbReference type="Pfam" id="PF16212"/>
    </source>
</evidence>
<feature type="transmembrane region" description="Helical" evidence="19">
    <location>
        <begin position="515"/>
        <end position="534"/>
    </location>
</feature>
<feature type="transmembrane region" description="Helical" evidence="19">
    <location>
        <begin position="271"/>
        <end position="289"/>
    </location>
</feature>
<dbReference type="SFLD" id="SFLDG00002">
    <property type="entry name" value="C1.7:_P-type_atpase_like"/>
    <property type="match status" value="1"/>
</dbReference>
<dbReference type="GO" id="GO:0140326">
    <property type="term" value="F:ATPase-coupled intramembrane lipid transporter activity"/>
    <property type="evidence" value="ECO:0007669"/>
    <property type="project" value="UniProtKB-EC"/>
</dbReference>
<feature type="transmembrane region" description="Helical" evidence="19">
    <location>
        <begin position="1264"/>
        <end position="1284"/>
    </location>
</feature>
<name>A0A8S1GNK6_9PELO</name>
<comment type="catalytic activity">
    <reaction evidence="15 19">
        <text>ATP + H2O + phospholipidSide 1 = ADP + phosphate + phospholipidSide 2.</text>
        <dbReference type="EC" id="7.6.2.1"/>
    </reaction>
</comment>
<dbReference type="InterPro" id="IPR008250">
    <property type="entry name" value="ATPase_P-typ_transduc_dom_A_sf"/>
</dbReference>
<reference evidence="23" key="1">
    <citation type="submission" date="2020-10" db="EMBL/GenBank/DDBJ databases">
        <authorList>
            <person name="Kikuchi T."/>
        </authorList>
    </citation>
    <scope>NUCLEOTIDE SEQUENCE</scope>
    <source>
        <strain evidence="23">NKZ352</strain>
    </source>
</reference>
<dbReference type="OrthoDB" id="377733at2759"/>
<evidence type="ECO:0000256" key="1">
    <source>
        <dbReference type="ARBA" id="ARBA00001946"/>
    </source>
</evidence>
<feature type="binding site" evidence="17">
    <location>
        <position position="1066"/>
    </location>
    <ligand>
        <name>ATP</name>
        <dbReference type="ChEBI" id="CHEBI:30616"/>
    </ligand>
</feature>
<keyword evidence="11 19" id="KW-1278">Translocase</keyword>
<feature type="binding site" evidence="17">
    <location>
        <position position="1067"/>
    </location>
    <ligand>
        <name>ATP</name>
        <dbReference type="ChEBI" id="CHEBI:30616"/>
    </ligand>
</feature>
<feature type="transmembrane region" description="Helical" evidence="19">
    <location>
        <begin position="335"/>
        <end position="357"/>
    </location>
</feature>
<feature type="domain" description="P-type ATPase N-terminal" evidence="21">
    <location>
        <begin position="462"/>
        <end position="518"/>
    </location>
</feature>
<evidence type="ECO:0000256" key="5">
    <source>
        <dbReference type="ARBA" id="ARBA00022448"/>
    </source>
</evidence>
<dbReference type="InterPro" id="IPR018303">
    <property type="entry name" value="ATPase_P-typ_P_site"/>
</dbReference>
<comment type="similarity">
    <text evidence="3">Belongs to the SLC29A/ENT transporter (TC 2.A.57) family.</text>
</comment>
<dbReference type="NCBIfam" id="TIGR01494">
    <property type="entry name" value="ATPase_P-type"/>
    <property type="match status" value="2"/>
</dbReference>
<dbReference type="SUPFAM" id="SSF81660">
    <property type="entry name" value="Metal cation-transporting ATPase, ATP-binding domain N"/>
    <property type="match status" value="1"/>
</dbReference>
<feature type="binding site" evidence="17">
    <location>
        <position position="1179"/>
    </location>
    <ligand>
        <name>ATP</name>
        <dbReference type="ChEBI" id="CHEBI:30616"/>
    </ligand>
</feature>
<evidence type="ECO:0000259" key="21">
    <source>
        <dbReference type="Pfam" id="PF16209"/>
    </source>
</evidence>
<dbReference type="PANTHER" id="PTHR24092:SF5">
    <property type="entry name" value="PHOSPHOLIPID-TRANSPORTING ATPASE"/>
    <property type="match status" value="1"/>
</dbReference>
<evidence type="ECO:0000259" key="20">
    <source>
        <dbReference type="Pfam" id="PF00122"/>
    </source>
</evidence>
<evidence type="ECO:0000256" key="11">
    <source>
        <dbReference type="ARBA" id="ARBA00022967"/>
    </source>
</evidence>
<evidence type="ECO:0000256" key="7">
    <source>
        <dbReference type="ARBA" id="ARBA00022723"/>
    </source>
</evidence>
<feature type="domain" description="P-type ATPase C-terminal" evidence="22">
    <location>
        <begin position="1202"/>
        <end position="1429"/>
    </location>
</feature>
<dbReference type="Gene3D" id="3.40.1110.10">
    <property type="entry name" value="Calcium-transporting ATPase, cytoplasmic domain N"/>
    <property type="match status" value="1"/>
</dbReference>
<feature type="transmembrane region" description="Helical" evidence="19">
    <location>
        <begin position="138"/>
        <end position="156"/>
    </location>
</feature>
<protein>
    <recommendedName>
        <fullName evidence="19">Phospholipid-transporting ATPase</fullName>
        <ecNumber evidence="19">7.6.2.1</ecNumber>
    </recommendedName>
</protein>
<feature type="binding site" evidence="17">
    <location>
        <position position="804"/>
    </location>
    <ligand>
        <name>ATP</name>
        <dbReference type="ChEBI" id="CHEBI:30616"/>
    </ligand>
</feature>
<dbReference type="Pfam" id="PF16209">
    <property type="entry name" value="PhoLip_ATPase_N"/>
    <property type="match status" value="1"/>
</dbReference>
<evidence type="ECO:0000256" key="3">
    <source>
        <dbReference type="ARBA" id="ARBA00007965"/>
    </source>
</evidence>
<dbReference type="FunFam" id="3.40.50.1000:FF:000009">
    <property type="entry name" value="Phospholipid-transporting ATPase"/>
    <property type="match status" value="1"/>
</dbReference>
<dbReference type="GO" id="GO:0006890">
    <property type="term" value="P:retrograde vesicle-mediated transport, Golgi to endoplasmic reticulum"/>
    <property type="evidence" value="ECO:0007669"/>
    <property type="project" value="TreeGrafter"/>
</dbReference>
<dbReference type="InterPro" id="IPR059000">
    <property type="entry name" value="ATPase_P-type_domA"/>
</dbReference>
<dbReference type="InterPro" id="IPR044492">
    <property type="entry name" value="P_typ_ATPase_HD_dom"/>
</dbReference>
<proteinExistence type="inferred from homology"/>
<dbReference type="InterPro" id="IPR006539">
    <property type="entry name" value="P-type_ATPase_IV"/>
</dbReference>
<dbReference type="PRINTS" id="PR00119">
    <property type="entry name" value="CATATPASE"/>
</dbReference>
<evidence type="ECO:0000256" key="16">
    <source>
        <dbReference type="PIRSR" id="PIRSR606539-1"/>
    </source>
</evidence>
<feature type="transmembrane region" description="Helical" evidence="19">
    <location>
        <begin position="168"/>
        <end position="189"/>
    </location>
</feature>
<accession>A0A8S1GNK6</accession>
<dbReference type="GO" id="GO:0005768">
    <property type="term" value="C:endosome"/>
    <property type="evidence" value="ECO:0007669"/>
    <property type="project" value="TreeGrafter"/>
</dbReference>
<evidence type="ECO:0000256" key="18">
    <source>
        <dbReference type="PIRSR" id="PIRSR606539-3"/>
    </source>
</evidence>
<feature type="binding site" evidence="17">
    <location>
        <position position="805"/>
    </location>
    <ligand>
        <name>ATP</name>
        <dbReference type="ChEBI" id="CHEBI:30616"/>
    </ligand>
</feature>
<dbReference type="GO" id="GO:0000287">
    <property type="term" value="F:magnesium ion binding"/>
    <property type="evidence" value="ECO:0007669"/>
    <property type="project" value="UniProtKB-UniRule"/>
</dbReference>
<feature type="transmembrane region" description="Helical" evidence="19">
    <location>
        <begin position="715"/>
        <end position="734"/>
    </location>
</feature>
<dbReference type="Gene3D" id="2.70.150.10">
    <property type="entry name" value="Calcium-transporting ATPase, cytoplasmic transduction domain A"/>
    <property type="match status" value="1"/>
</dbReference>
<feature type="transmembrane region" description="Helical" evidence="19">
    <location>
        <begin position="1368"/>
        <end position="1388"/>
    </location>
</feature>
<dbReference type="Proteomes" id="UP000835052">
    <property type="component" value="Unassembled WGS sequence"/>
</dbReference>
<dbReference type="EMBL" id="CAJGYM010000001">
    <property type="protein sequence ID" value="CAD6184262.1"/>
    <property type="molecule type" value="Genomic_DNA"/>
</dbReference>
<keyword evidence="12 19" id="KW-1133">Transmembrane helix</keyword>
<dbReference type="EC" id="7.6.2.1" evidence="19"/>
<dbReference type="GO" id="GO:0005802">
    <property type="term" value="C:trans-Golgi network"/>
    <property type="evidence" value="ECO:0007669"/>
    <property type="project" value="TreeGrafter"/>
</dbReference>
<dbReference type="GO" id="GO:0045332">
    <property type="term" value="P:phospholipid translocation"/>
    <property type="evidence" value="ECO:0007669"/>
    <property type="project" value="TreeGrafter"/>
</dbReference>
<feature type="binding site" evidence="17">
    <location>
        <position position="985"/>
    </location>
    <ligand>
        <name>ATP</name>
        <dbReference type="ChEBI" id="CHEBI:30616"/>
    </ligand>
</feature>
<feature type="binding site" evidence="17">
    <location>
        <position position="932"/>
    </location>
    <ligand>
        <name>ATP</name>
        <dbReference type="ChEBI" id="CHEBI:30616"/>
    </ligand>
</feature>
<feature type="transmembrane region" description="Helical" evidence="19">
    <location>
        <begin position="238"/>
        <end position="259"/>
    </location>
</feature>
<feature type="binding site" evidence="17">
    <location>
        <position position="806"/>
    </location>
    <ligand>
        <name>ATP</name>
        <dbReference type="ChEBI" id="CHEBI:30616"/>
    </ligand>
</feature>
<comment type="similarity">
    <text evidence="4 19">Belongs to the cation transport ATPase (P-type) (TC 3.A.3) family. Type IV subfamily.</text>
</comment>
<feature type="binding site" evidence="18">
    <location>
        <position position="1175"/>
    </location>
    <ligand>
        <name>Mg(2+)</name>
        <dbReference type="ChEBI" id="CHEBI:18420"/>
    </ligand>
</feature>
<feature type="domain" description="P-type ATPase A" evidence="20">
    <location>
        <begin position="553"/>
        <end position="694"/>
    </location>
</feature>
<keyword evidence="9 17" id="KW-0067">ATP-binding</keyword>
<feature type="transmembrane region" description="Helical" evidence="19">
    <location>
        <begin position="1314"/>
        <end position="1334"/>
    </location>
</feature>
<dbReference type="InterPro" id="IPR036412">
    <property type="entry name" value="HAD-like_sf"/>
</dbReference>
<feature type="binding site" evidence="17">
    <location>
        <position position="1178"/>
    </location>
    <ligand>
        <name>ATP</name>
        <dbReference type="ChEBI" id="CHEBI:30616"/>
    </ligand>
</feature>
<dbReference type="PROSITE" id="PS00154">
    <property type="entry name" value="ATPASE_E1_E2"/>
    <property type="match status" value="1"/>
</dbReference>
<evidence type="ECO:0000313" key="23">
    <source>
        <dbReference type="EMBL" id="CAD6184262.1"/>
    </source>
</evidence>
<feature type="binding site" evidence="18">
    <location>
        <position position="806"/>
    </location>
    <ligand>
        <name>Mg(2+)</name>
        <dbReference type="ChEBI" id="CHEBI:18420"/>
    </ligand>
</feature>
<dbReference type="Pfam" id="PF13246">
    <property type="entry name" value="Cation_ATPase"/>
    <property type="match status" value="1"/>
</dbReference>
<feature type="transmembrane region" description="Helical" evidence="19">
    <location>
        <begin position="1400"/>
        <end position="1420"/>
    </location>
</feature>
<dbReference type="InterPro" id="IPR032630">
    <property type="entry name" value="P_typ_ATPase_c"/>
</dbReference>
<feature type="transmembrane region" description="Helical" evidence="19">
    <location>
        <begin position="301"/>
        <end position="323"/>
    </location>
</feature>
<evidence type="ECO:0000256" key="12">
    <source>
        <dbReference type="ARBA" id="ARBA00022989"/>
    </source>
</evidence>
<dbReference type="PANTHER" id="PTHR24092">
    <property type="entry name" value="PROBABLE PHOSPHOLIPID-TRANSPORTING ATPASE"/>
    <property type="match status" value="1"/>
</dbReference>
<dbReference type="SFLD" id="SFLDS00003">
    <property type="entry name" value="Haloacid_Dehalogenase"/>
    <property type="match status" value="1"/>
</dbReference>
<evidence type="ECO:0000256" key="9">
    <source>
        <dbReference type="ARBA" id="ARBA00022840"/>
    </source>
</evidence>
<feature type="binding site" evidence="17">
    <location>
        <position position="1154"/>
    </location>
    <ligand>
        <name>ATP</name>
        <dbReference type="ChEBI" id="CHEBI:30616"/>
    </ligand>
</feature>
<feature type="transmembrane region" description="Helical" evidence="19">
    <location>
        <begin position="42"/>
        <end position="61"/>
    </location>
</feature>
<feature type="transmembrane region" description="Helical" evidence="19">
    <location>
        <begin position="1340"/>
        <end position="1361"/>
    </location>
</feature>
<feature type="transmembrane region" description="Helical" evidence="19">
    <location>
        <begin position="73"/>
        <end position="92"/>
    </location>
</feature>
<dbReference type="SFLD" id="SFLDF00027">
    <property type="entry name" value="p-type_atpase"/>
    <property type="match status" value="1"/>
</dbReference>
<feature type="binding site" evidence="18">
    <location>
        <position position="1179"/>
    </location>
    <ligand>
        <name>Mg(2+)</name>
        <dbReference type="ChEBI" id="CHEBI:18420"/>
    </ligand>
</feature>
<evidence type="ECO:0000256" key="2">
    <source>
        <dbReference type="ARBA" id="ARBA00004127"/>
    </source>
</evidence>
<feature type="binding site" evidence="17">
    <location>
        <position position="956"/>
    </location>
    <ligand>
        <name>ATP</name>
        <dbReference type="ChEBI" id="CHEBI:30616"/>
    </ligand>
</feature>
<gene>
    <name evidence="23" type="ORF">CAUJ_LOCUS181</name>
</gene>
<dbReference type="GO" id="GO:0005886">
    <property type="term" value="C:plasma membrane"/>
    <property type="evidence" value="ECO:0007669"/>
    <property type="project" value="TreeGrafter"/>
</dbReference>
<evidence type="ECO:0000256" key="6">
    <source>
        <dbReference type="ARBA" id="ARBA00022692"/>
    </source>
</evidence>
<dbReference type="InterPro" id="IPR023299">
    <property type="entry name" value="ATPase_P-typ_cyto_dom_N"/>
</dbReference>
<dbReference type="FunFam" id="3.40.1110.10:FF:000117">
    <property type="entry name" value="Phospholipid-transporting ATPase"/>
    <property type="match status" value="1"/>
</dbReference>
<feature type="binding site" evidence="17">
    <location>
        <position position="1148"/>
    </location>
    <ligand>
        <name>ATP</name>
        <dbReference type="ChEBI" id="CHEBI:30616"/>
    </ligand>
</feature>
<keyword evidence="13" id="KW-0445">Lipid transport</keyword>
<evidence type="ECO:0000313" key="24">
    <source>
        <dbReference type="Proteomes" id="UP000835052"/>
    </source>
</evidence>
<keyword evidence="7 18" id="KW-0479">Metal-binding</keyword>
<comment type="cofactor">
    <cofactor evidence="1 18">
        <name>Mg(2+)</name>
        <dbReference type="ChEBI" id="CHEBI:18420"/>
    </cofactor>
</comment>
<dbReference type="InterPro" id="IPR023214">
    <property type="entry name" value="HAD_sf"/>
</dbReference>
<feature type="transmembrane region" description="Helical" evidence="19">
    <location>
        <begin position="104"/>
        <end position="131"/>
    </location>
</feature>
<dbReference type="SUPFAM" id="SSF81653">
    <property type="entry name" value="Calcium ATPase, transduction domain A"/>
    <property type="match status" value="1"/>
</dbReference>
<keyword evidence="6 19" id="KW-0812">Transmembrane</keyword>
<feature type="binding site" evidence="18">
    <location>
        <position position="804"/>
    </location>
    <ligand>
        <name>Mg(2+)</name>
        <dbReference type="ChEBI" id="CHEBI:18420"/>
    </ligand>
</feature>
<keyword evidence="24" id="KW-1185">Reference proteome</keyword>
<dbReference type="GO" id="GO:0006897">
    <property type="term" value="P:endocytosis"/>
    <property type="evidence" value="ECO:0007669"/>
    <property type="project" value="TreeGrafter"/>
</dbReference>
<dbReference type="SUPFAM" id="SSF81665">
    <property type="entry name" value="Calcium ATPase, transmembrane domain M"/>
    <property type="match status" value="1"/>
</dbReference>
<dbReference type="Pfam" id="PF00122">
    <property type="entry name" value="E1-E2_ATPase"/>
    <property type="match status" value="1"/>
</dbReference>
<dbReference type="GO" id="GO:0005524">
    <property type="term" value="F:ATP binding"/>
    <property type="evidence" value="ECO:0007669"/>
    <property type="project" value="UniProtKB-UniRule"/>
</dbReference>
<dbReference type="NCBIfam" id="TIGR01652">
    <property type="entry name" value="ATPase-Plipid"/>
    <property type="match status" value="1"/>
</dbReference>
<dbReference type="Gene3D" id="3.40.50.1000">
    <property type="entry name" value="HAD superfamily/HAD-like"/>
    <property type="match status" value="1"/>
</dbReference>
<keyword evidence="10 18" id="KW-0460">Magnesium</keyword>